<dbReference type="Proteomes" id="UP000192900">
    <property type="component" value="Chromosome"/>
</dbReference>
<sequence>MRLFDKKMIMDLYQEAERSERKRSHFLLHKSHSETVQRLLIALVEGSFVEPHYHELANQWEMFIVMRGQLRIKLYDNQGNVVNDFIAGPELPVSVVEFQPGDIHSVECISEQALMMEIKEGPFNPEFAKTFPKWQAV</sequence>
<feature type="domain" description="Cupin fold metalloprotein WbuC cupin" evidence="1">
    <location>
        <begin position="4"/>
        <end position="85"/>
    </location>
</feature>
<dbReference type="Gene3D" id="2.60.120.10">
    <property type="entry name" value="Jelly Rolls"/>
    <property type="match status" value="1"/>
</dbReference>
<keyword evidence="3" id="KW-1185">Reference proteome</keyword>
<evidence type="ECO:0000259" key="1">
    <source>
        <dbReference type="Pfam" id="PF19480"/>
    </source>
</evidence>
<evidence type="ECO:0000313" key="3">
    <source>
        <dbReference type="Proteomes" id="UP000192900"/>
    </source>
</evidence>
<dbReference type="InterPro" id="IPR046058">
    <property type="entry name" value="WbuC_cupin"/>
</dbReference>
<dbReference type="RefSeq" id="WP_085071191.1">
    <property type="nucleotide sequence ID" value="NZ_CP019706.1"/>
</dbReference>
<dbReference type="InterPro" id="IPR027565">
    <property type="entry name" value="Cupin_WbuC"/>
</dbReference>
<organism evidence="2 3">
    <name type="scientific">Pantoea alhagi</name>
    <dbReference type="NCBI Taxonomy" id="1891675"/>
    <lineage>
        <taxon>Bacteria</taxon>
        <taxon>Pseudomonadati</taxon>
        <taxon>Pseudomonadota</taxon>
        <taxon>Gammaproteobacteria</taxon>
        <taxon>Enterobacterales</taxon>
        <taxon>Erwiniaceae</taxon>
        <taxon>Pantoea</taxon>
    </lineage>
</organism>
<dbReference type="EMBL" id="CP019706">
    <property type="protein sequence ID" value="ARJ43137.1"/>
    <property type="molecule type" value="Genomic_DNA"/>
</dbReference>
<dbReference type="InterPro" id="IPR014710">
    <property type="entry name" value="RmlC-like_jellyroll"/>
</dbReference>
<dbReference type="CDD" id="cd07005">
    <property type="entry name" value="cupin_WbuC-like"/>
    <property type="match status" value="1"/>
</dbReference>
<accession>A0A1W6B7T8</accession>
<dbReference type="STRING" id="1891675.B1H58_14595"/>
<dbReference type="Pfam" id="PF19480">
    <property type="entry name" value="DUF6016"/>
    <property type="match status" value="1"/>
</dbReference>
<name>A0A1W6B7T8_9GAMM</name>
<dbReference type="InterPro" id="IPR011051">
    <property type="entry name" value="RmlC_Cupin_sf"/>
</dbReference>
<reference evidence="2 3" key="1">
    <citation type="submission" date="2017-02" db="EMBL/GenBank/DDBJ databases">
        <title>Complete genome sequence of the drought resistance-promoting endophyte Pantoea alhagi LTYR-11Z.</title>
        <authorList>
            <person name="Zhang L."/>
        </authorList>
    </citation>
    <scope>NUCLEOTIDE SEQUENCE [LARGE SCALE GENOMIC DNA]</scope>
    <source>
        <strain evidence="2 3">LTYR-11Z</strain>
    </source>
</reference>
<dbReference type="OrthoDB" id="981227at2"/>
<dbReference type="SUPFAM" id="SSF51182">
    <property type="entry name" value="RmlC-like cupins"/>
    <property type="match status" value="1"/>
</dbReference>
<dbReference type="AlphaFoldDB" id="A0A1W6B7T8"/>
<dbReference type="KEGG" id="palh:B1H58_14595"/>
<dbReference type="NCBIfam" id="TIGR04366">
    <property type="entry name" value="cupin_WbuC"/>
    <property type="match status" value="1"/>
</dbReference>
<proteinExistence type="predicted"/>
<protein>
    <submittedName>
        <fullName evidence="2">Metalloprotein</fullName>
    </submittedName>
</protein>
<evidence type="ECO:0000313" key="2">
    <source>
        <dbReference type="EMBL" id="ARJ43137.1"/>
    </source>
</evidence>
<gene>
    <name evidence="2" type="ORF">B1H58_14595</name>
</gene>